<reference evidence="3" key="1">
    <citation type="submission" date="2016-10" db="EMBL/GenBank/DDBJ databases">
        <authorList>
            <person name="Varghese N."/>
        </authorList>
    </citation>
    <scope>NUCLEOTIDE SEQUENCE [LARGE SCALE GENOMIC DNA]</scope>
    <source>
        <strain evidence="3">DSM 24868</strain>
    </source>
</reference>
<evidence type="ECO:0000313" key="3">
    <source>
        <dbReference type="Proteomes" id="UP000183315"/>
    </source>
</evidence>
<keyword evidence="3" id="KW-1185">Reference proteome</keyword>
<dbReference type="AlphaFoldDB" id="A0A1H7ATE7"/>
<keyword evidence="1" id="KW-0732">Signal</keyword>
<dbReference type="RefSeq" id="WP_042215268.1">
    <property type="nucleotide sequence ID" value="NZ_BBLU01000009.1"/>
</dbReference>
<dbReference type="OrthoDB" id="5148043at2"/>
<dbReference type="EMBL" id="FNZI01000008">
    <property type="protein sequence ID" value="SEJ67894.1"/>
    <property type="molecule type" value="Genomic_DNA"/>
</dbReference>
<dbReference type="Proteomes" id="UP000183315">
    <property type="component" value="Unassembled WGS sequence"/>
</dbReference>
<dbReference type="PROSITE" id="PS51257">
    <property type="entry name" value="PROKAR_LIPOPROTEIN"/>
    <property type="match status" value="1"/>
</dbReference>
<evidence type="ECO:0000256" key="1">
    <source>
        <dbReference type="SAM" id="SignalP"/>
    </source>
</evidence>
<sequence>MTPRQLLTSAAATASGVALLSGCTPLGSSGDPSASATPTALSTASPVAHAPAGTVDPCALVKRGNVSNAVGANLAQGVFNSALSTDGRNICDWRPENEDKTEPRVQVEINWAFPDASSHRALAEEVFGKTLDVSREVEGATDLYMTPSRHTLGMSVGDYFVKVSMIDPDASRSEGADAIIDIGRRVAANLSS</sequence>
<accession>A0A1H7ATE7</accession>
<feature type="signal peptide" evidence="1">
    <location>
        <begin position="1"/>
        <end position="20"/>
    </location>
</feature>
<protein>
    <recommendedName>
        <fullName evidence="4">DUF3558 domain-containing protein</fullName>
    </recommendedName>
</protein>
<gene>
    <name evidence="2" type="ORF">SAMN05421637_2653</name>
</gene>
<evidence type="ECO:0008006" key="4">
    <source>
        <dbReference type="Google" id="ProtNLM"/>
    </source>
</evidence>
<evidence type="ECO:0000313" key="2">
    <source>
        <dbReference type="EMBL" id="SEJ67894.1"/>
    </source>
</evidence>
<feature type="chain" id="PRO_5039485065" description="DUF3558 domain-containing protein" evidence="1">
    <location>
        <begin position="21"/>
        <end position="192"/>
    </location>
</feature>
<name>A0A1H7ATE7_9MICO</name>
<proteinExistence type="predicted"/>
<organism evidence="2 3">
    <name type="scientific">Demequina mangrovi</name>
    <dbReference type="NCBI Taxonomy" id="1043493"/>
    <lineage>
        <taxon>Bacteria</taxon>
        <taxon>Bacillati</taxon>
        <taxon>Actinomycetota</taxon>
        <taxon>Actinomycetes</taxon>
        <taxon>Micrococcales</taxon>
        <taxon>Demequinaceae</taxon>
        <taxon>Demequina</taxon>
    </lineage>
</organism>